<dbReference type="InterPro" id="IPR007871">
    <property type="entry name" value="Methyltransferase_TRM13"/>
</dbReference>
<comment type="catalytic activity">
    <reaction evidence="12 15">
        <text>cytidine(4) in tRNA(Pro) + S-adenosyl-L-methionine = 2'-O-methylcytidine(4) in tRNA(Pro) + S-adenosyl-L-homocysteine + H(+)</text>
        <dbReference type="Rhea" id="RHEA:32767"/>
        <dbReference type="Rhea" id="RHEA-COMP:10397"/>
        <dbReference type="Rhea" id="RHEA-COMP:10398"/>
        <dbReference type="ChEBI" id="CHEBI:15378"/>
        <dbReference type="ChEBI" id="CHEBI:57856"/>
        <dbReference type="ChEBI" id="CHEBI:59789"/>
        <dbReference type="ChEBI" id="CHEBI:74495"/>
        <dbReference type="ChEBI" id="CHEBI:82748"/>
        <dbReference type="EC" id="2.1.1.225"/>
    </reaction>
</comment>
<dbReference type="OrthoDB" id="258806at2759"/>
<sequence length="444" mass="51231">MPKEQKQKYLKKEETTLPPPPDNPRQCHFWVKRKRRYCHLPTKIGNNYCGEHLASDPNPNQRERIPCPYDTSHTVYKDELEKHLAQKCNSRPQPNPPYFSLNVNCTLPSSSASSELVIEEKVTLSELSKETLDSLINNVNYWYQNFVPKNFETLVLDHEVLKERKKEIIINSKHVTQQASLLGHMARLKLLRPDGCFIEFGCGKGELSYFTKLAIKDEDNNRFLLIDRKNTRGKFDAGIRDAGLSKTPVLRVGMDIKDLDLSKLDFVKDSKIIAYSKHLCGSATDVTLKSLVNYSKLNMNENPIIGIIIALCCHQLCQYHMYPNRQYLEDIGITNDDFKRICTMSSWAICGQRSRHNDKHSDDDDDYDHTCDNSEEPDDDDNNVHYSGLDYPSREALGYKCKRILDYGRLKYLQENGFDLELIYYVESSTSLENLALMAVPRKN</sequence>
<dbReference type="InterPro" id="IPR021721">
    <property type="entry name" value="Znf_CCCH-type_TRM13"/>
</dbReference>
<name>A0A8H4AD95_GIGMA</name>
<comment type="function">
    <text evidence="1 15">tRNA methylase which 2'-O-methylates cytidine(4) in tRNA(Pro) and tRNA(Gly)(GCC), and adenosine(4) in tRNA(His).</text>
</comment>
<feature type="compositionally biased region" description="Basic and acidic residues" evidence="16">
    <location>
        <begin position="1"/>
        <end position="15"/>
    </location>
</feature>
<keyword evidence="7 15" id="KW-0949">S-adenosyl-L-methionine</keyword>
<dbReference type="GO" id="GO:0030488">
    <property type="term" value="P:tRNA methylation"/>
    <property type="evidence" value="ECO:0007669"/>
    <property type="project" value="InterPro"/>
</dbReference>
<dbReference type="PANTHER" id="PTHR12998">
    <property type="entry name" value="TRNA:M(4)X MODIFICATION ENZYME TRM13 HOMOLOG"/>
    <property type="match status" value="1"/>
</dbReference>
<evidence type="ECO:0000256" key="9">
    <source>
        <dbReference type="ARBA" id="ARBA00022723"/>
    </source>
</evidence>
<protein>
    <recommendedName>
        <fullName evidence="4 15">tRNA:m(4)X modification enzyme TRM13</fullName>
        <ecNumber evidence="3 15">2.1.1.225</ecNumber>
    </recommendedName>
</protein>
<feature type="compositionally biased region" description="Acidic residues" evidence="16">
    <location>
        <begin position="363"/>
        <end position="381"/>
    </location>
</feature>
<keyword evidence="6 15" id="KW-0808">Transferase</keyword>
<feature type="domain" description="CHHC U11-48K-type" evidence="17">
    <location>
        <begin position="64"/>
        <end position="91"/>
    </location>
</feature>
<evidence type="ECO:0000256" key="12">
    <source>
        <dbReference type="ARBA" id="ARBA00048165"/>
    </source>
</evidence>
<dbReference type="Pfam" id="PF11722">
    <property type="entry name" value="zf-TRM13_CCCH"/>
    <property type="match status" value="1"/>
</dbReference>
<dbReference type="PANTHER" id="PTHR12998:SF0">
    <property type="entry name" value="TRNA:M(4)X MODIFICATION ENZYME TRM13 HOMOLOG"/>
    <property type="match status" value="1"/>
</dbReference>
<dbReference type="PROSITE" id="PS51800">
    <property type="entry name" value="ZF_CHHC_U11_48K"/>
    <property type="match status" value="1"/>
</dbReference>
<keyword evidence="5 15" id="KW-0489">Methyltransferase</keyword>
<evidence type="ECO:0000256" key="14">
    <source>
        <dbReference type="ARBA" id="ARBA00049393"/>
    </source>
</evidence>
<dbReference type="GO" id="GO:0008270">
    <property type="term" value="F:zinc ion binding"/>
    <property type="evidence" value="ECO:0007669"/>
    <property type="project" value="UniProtKB-KW"/>
</dbReference>
<evidence type="ECO:0000256" key="15">
    <source>
        <dbReference type="RuleBase" id="RU367103"/>
    </source>
</evidence>
<evidence type="ECO:0000256" key="16">
    <source>
        <dbReference type="SAM" id="MobiDB-lite"/>
    </source>
</evidence>
<feature type="region of interest" description="Disordered" evidence="16">
    <location>
        <begin position="1"/>
        <end position="25"/>
    </location>
</feature>
<evidence type="ECO:0000256" key="10">
    <source>
        <dbReference type="ARBA" id="ARBA00022771"/>
    </source>
</evidence>
<feature type="region of interest" description="Disordered" evidence="16">
    <location>
        <begin position="354"/>
        <end position="387"/>
    </location>
</feature>
<keyword evidence="10 15" id="KW-0863">Zinc-finger</keyword>
<evidence type="ECO:0000256" key="3">
    <source>
        <dbReference type="ARBA" id="ARBA00012810"/>
    </source>
</evidence>
<organism evidence="18 19">
    <name type="scientific">Gigaspora margarita</name>
    <dbReference type="NCBI Taxonomy" id="4874"/>
    <lineage>
        <taxon>Eukaryota</taxon>
        <taxon>Fungi</taxon>
        <taxon>Fungi incertae sedis</taxon>
        <taxon>Mucoromycota</taxon>
        <taxon>Glomeromycotina</taxon>
        <taxon>Glomeromycetes</taxon>
        <taxon>Diversisporales</taxon>
        <taxon>Gigasporaceae</taxon>
        <taxon>Gigaspora</taxon>
    </lineage>
</organism>
<comment type="catalytic activity">
    <reaction evidence="14 15">
        <text>adenosine(4) in tRNA(His) + S-adenosyl-L-methionine = 2'-O-methyladenosine(4) in tRNA(His) + S-adenosyl-L-homocysteine + H(+)</text>
        <dbReference type="Rhea" id="RHEA:43196"/>
        <dbReference type="Rhea" id="RHEA-COMP:10401"/>
        <dbReference type="Rhea" id="RHEA-COMP:10402"/>
        <dbReference type="ChEBI" id="CHEBI:15378"/>
        <dbReference type="ChEBI" id="CHEBI:57856"/>
        <dbReference type="ChEBI" id="CHEBI:59789"/>
        <dbReference type="ChEBI" id="CHEBI:74411"/>
        <dbReference type="ChEBI" id="CHEBI:74477"/>
        <dbReference type="EC" id="2.1.1.225"/>
    </reaction>
</comment>
<comment type="caution">
    <text evidence="18">The sequence shown here is derived from an EMBL/GenBank/DDBJ whole genome shotgun (WGS) entry which is preliminary data.</text>
</comment>
<evidence type="ECO:0000256" key="13">
    <source>
        <dbReference type="ARBA" id="ARBA00048635"/>
    </source>
</evidence>
<accession>A0A8H4AD95</accession>
<evidence type="ECO:0000256" key="8">
    <source>
        <dbReference type="ARBA" id="ARBA00022694"/>
    </source>
</evidence>
<comment type="catalytic activity">
    <reaction evidence="13 15">
        <text>cytidine(4) in tRNA(Gly)(GCC) + S-adenosyl-L-methionine = 2'-O-methylcytidine(4) in tRNA(Gly)(GCC) + S-adenosyl-L-homocysteine + H(+)</text>
        <dbReference type="Rhea" id="RHEA:43192"/>
        <dbReference type="Rhea" id="RHEA-COMP:10399"/>
        <dbReference type="Rhea" id="RHEA-COMP:10400"/>
        <dbReference type="ChEBI" id="CHEBI:15378"/>
        <dbReference type="ChEBI" id="CHEBI:57856"/>
        <dbReference type="ChEBI" id="CHEBI:59789"/>
        <dbReference type="ChEBI" id="CHEBI:74495"/>
        <dbReference type="ChEBI" id="CHEBI:82748"/>
        <dbReference type="EC" id="2.1.1.225"/>
    </reaction>
</comment>
<dbReference type="AlphaFoldDB" id="A0A8H4AD95"/>
<reference evidence="18 19" key="1">
    <citation type="journal article" date="2019" name="Environ. Microbiol.">
        <title>At the nexus of three kingdoms: the genome of the mycorrhizal fungus Gigaspora margarita provides insights into plant, endobacterial and fungal interactions.</title>
        <authorList>
            <person name="Venice F."/>
            <person name="Ghignone S."/>
            <person name="Salvioli di Fossalunga A."/>
            <person name="Amselem J."/>
            <person name="Novero M."/>
            <person name="Xianan X."/>
            <person name="Sedzielewska Toro K."/>
            <person name="Morin E."/>
            <person name="Lipzen A."/>
            <person name="Grigoriev I.V."/>
            <person name="Henrissat B."/>
            <person name="Martin F.M."/>
            <person name="Bonfante P."/>
        </authorList>
    </citation>
    <scope>NUCLEOTIDE SEQUENCE [LARGE SCALE GENOMIC DNA]</scope>
    <source>
        <strain evidence="18 19">BEG34</strain>
    </source>
</reference>
<evidence type="ECO:0000256" key="11">
    <source>
        <dbReference type="ARBA" id="ARBA00022833"/>
    </source>
</evidence>
<dbReference type="GO" id="GO:0106050">
    <property type="term" value="F:tRNA 2'-O-methyltransferase activity"/>
    <property type="evidence" value="ECO:0007669"/>
    <property type="project" value="UniProtKB-UniRule"/>
</dbReference>
<evidence type="ECO:0000256" key="4">
    <source>
        <dbReference type="ARBA" id="ARBA00015883"/>
    </source>
</evidence>
<evidence type="ECO:0000259" key="17">
    <source>
        <dbReference type="PROSITE" id="PS51800"/>
    </source>
</evidence>
<evidence type="ECO:0000256" key="6">
    <source>
        <dbReference type="ARBA" id="ARBA00022679"/>
    </source>
</evidence>
<dbReference type="EMBL" id="WTPW01000767">
    <property type="protein sequence ID" value="KAF0482063.1"/>
    <property type="molecule type" value="Genomic_DNA"/>
</dbReference>
<dbReference type="Proteomes" id="UP000439903">
    <property type="component" value="Unassembled WGS sequence"/>
</dbReference>
<dbReference type="EC" id="2.1.1.225" evidence="3 15"/>
<evidence type="ECO:0000256" key="7">
    <source>
        <dbReference type="ARBA" id="ARBA00022691"/>
    </source>
</evidence>
<proteinExistence type="inferred from homology"/>
<evidence type="ECO:0000256" key="5">
    <source>
        <dbReference type="ARBA" id="ARBA00022603"/>
    </source>
</evidence>
<dbReference type="Pfam" id="PF05253">
    <property type="entry name" value="zf-U11-48K"/>
    <property type="match status" value="1"/>
</dbReference>
<evidence type="ECO:0000256" key="2">
    <source>
        <dbReference type="ARBA" id="ARBA00005265"/>
    </source>
</evidence>
<dbReference type="InterPro" id="IPR022776">
    <property type="entry name" value="TRM13/UPF0224_CHHC_Znf_dom"/>
</dbReference>
<keyword evidence="19" id="KW-1185">Reference proteome</keyword>
<keyword evidence="9 15" id="KW-0479">Metal-binding</keyword>
<evidence type="ECO:0000256" key="1">
    <source>
        <dbReference type="ARBA" id="ARBA00002267"/>
    </source>
</evidence>
<keyword evidence="8 15" id="KW-0819">tRNA processing</keyword>
<evidence type="ECO:0000313" key="18">
    <source>
        <dbReference type="EMBL" id="KAF0482063.1"/>
    </source>
</evidence>
<gene>
    <name evidence="18" type="ORF">F8M41_023521</name>
</gene>
<dbReference type="InterPro" id="IPR039044">
    <property type="entry name" value="Trm13"/>
</dbReference>
<keyword evidence="11 15" id="KW-0862">Zinc</keyword>
<comment type="similarity">
    <text evidence="2 15">Belongs to the methyltransferase TRM13 family.</text>
</comment>
<dbReference type="Pfam" id="PF05206">
    <property type="entry name" value="TRM13"/>
    <property type="match status" value="1"/>
</dbReference>
<evidence type="ECO:0000313" key="19">
    <source>
        <dbReference type="Proteomes" id="UP000439903"/>
    </source>
</evidence>